<gene>
    <name evidence="2" type="ORF">MGAL_10B036108</name>
    <name evidence="1" type="ORF">MGAL_10B063786</name>
</gene>
<dbReference type="InterPro" id="IPR036770">
    <property type="entry name" value="Ankyrin_rpt-contain_sf"/>
</dbReference>
<reference evidence="1" key="1">
    <citation type="submission" date="2018-11" db="EMBL/GenBank/DDBJ databases">
        <authorList>
            <person name="Alioto T."/>
            <person name="Alioto T."/>
        </authorList>
    </citation>
    <scope>NUCLEOTIDE SEQUENCE</scope>
</reference>
<organism evidence="1 3">
    <name type="scientific">Mytilus galloprovincialis</name>
    <name type="common">Mediterranean mussel</name>
    <dbReference type="NCBI Taxonomy" id="29158"/>
    <lineage>
        <taxon>Eukaryota</taxon>
        <taxon>Metazoa</taxon>
        <taxon>Spiralia</taxon>
        <taxon>Lophotrochozoa</taxon>
        <taxon>Mollusca</taxon>
        <taxon>Bivalvia</taxon>
        <taxon>Autobranchia</taxon>
        <taxon>Pteriomorphia</taxon>
        <taxon>Mytilida</taxon>
        <taxon>Mytiloidea</taxon>
        <taxon>Mytilidae</taxon>
        <taxon>Mytilinae</taxon>
        <taxon>Mytilus</taxon>
    </lineage>
</organism>
<evidence type="ECO:0000313" key="3">
    <source>
        <dbReference type="Proteomes" id="UP000596742"/>
    </source>
</evidence>
<dbReference type="Gene3D" id="1.25.40.20">
    <property type="entry name" value="Ankyrin repeat-containing domain"/>
    <property type="match status" value="1"/>
</dbReference>
<protein>
    <submittedName>
        <fullName evidence="1">Uncharacterized protein</fullName>
    </submittedName>
</protein>
<dbReference type="EMBL" id="UYJE01006317">
    <property type="protein sequence ID" value="VDI44887.1"/>
    <property type="molecule type" value="Genomic_DNA"/>
</dbReference>
<comment type="caution">
    <text evidence="1">The sequence shown here is derived from an EMBL/GenBank/DDBJ whole genome shotgun (WGS) entry which is preliminary data.</text>
</comment>
<dbReference type="Pfam" id="PF12796">
    <property type="entry name" value="Ank_2"/>
    <property type="match status" value="1"/>
</dbReference>
<sequence length="128" mass="14894">MGTGCSKDNENDRIGTLFRAIRRERFQLAADLISKGTGVDCINYFGSTPLIETCKHHRRTRKRSIVECDRESFVRFLIDNYCDVSKYDIYGWTALMYAEKNSHYNIADILEKNEGKNGKRYVYSDESE</sequence>
<proteinExistence type="predicted"/>
<evidence type="ECO:0000313" key="2">
    <source>
        <dbReference type="EMBL" id="VDI44887.1"/>
    </source>
</evidence>
<name>A0A8B6DZ77_MYTGA</name>
<dbReference type="OrthoDB" id="6093688at2759"/>
<keyword evidence="3" id="KW-1185">Reference proteome</keyword>
<dbReference type="Proteomes" id="UP000596742">
    <property type="component" value="Unassembled WGS sequence"/>
</dbReference>
<dbReference type="AlphaFoldDB" id="A0A8B6DZ77"/>
<dbReference type="SUPFAM" id="SSF48403">
    <property type="entry name" value="Ankyrin repeat"/>
    <property type="match status" value="1"/>
</dbReference>
<dbReference type="InterPro" id="IPR002110">
    <property type="entry name" value="Ankyrin_rpt"/>
</dbReference>
<dbReference type="EMBL" id="UYJE01004356">
    <property type="protein sequence ID" value="VDI27423.1"/>
    <property type="molecule type" value="Genomic_DNA"/>
</dbReference>
<accession>A0A8B6DZ77</accession>
<evidence type="ECO:0000313" key="1">
    <source>
        <dbReference type="EMBL" id="VDI27423.1"/>
    </source>
</evidence>